<proteinExistence type="predicted"/>
<sequence length="249" mass="26659">MFRRLLVRFAATRPSSSSADKSSKSSSSSSASASASSVNNAETIVMLSPAARAEIVQLHASNPAVNSLTALSQKFGCSVARIQGILAIAKSPFSPVETPLDVAESITNVRFVAKYQERTAKKGGAGAVSDDKERMEKEVAGLKTPGRMYIVGDEDLAAPESAATAVEDQLAAIRGKPLVPYEDQFATALCKNDMTPRVRYRFVDVSPTATQTDRAIWVRESSGSFGPATDAELRDVRRRFASPPMRKTA</sequence>
<keyword evidence="3" id="KW-1185">Reference proteome</keyword>
<dbReference type="EMBL" id="VRVR01000022">
    <property type="protein sequence ID" value="KAF0852667.1"/>
    <property type="molecule type" value="Genomic_DNA"/>
</dbReference>
<evidence type="ECO:0000256" key="1">
    <source>
        <dbReference type="SAM" id="MobiDB-lite"/>
    </source>
</evidence>
<dbReference type="Proteomes" id="UP000799049">
    <property type="component" value="Unassembled WGS sequence"/>
</dbReference>
<protein>
    <submittedName>
        <fullName evidence="2">Putative mitochondrial protein</fullName>
    </submittedName>
</protein>
<reference evidence="2" key="1">
    <citation type="submission" date="2019-09" db="EMBL/GenBank/DDBJ databases">
        <title>The Mitochondrial Proteome of the Jakobid, Andalucia godoyi, a Protist With the Most Gene-Rich and Bacteria-Like Mitochondrial Genome.</title>
        <authorList>
            <person name="Gray M.W."/>
            <person name="Burger G."/>
            <person name="Derelle R."/>
            <person name="Klimes V."/>
            <person name="Leger M."/>
            <person name="Sarrasin M."/>
            <person name="Vlcek C."/>
            <person name="Roger A.J."/>
            <person name="Elias M."/>
            <person name="Lang B.F."/>
        </authorList>
    </citation>
    <scope>NUCLEOTIDE SEQUENCE</scope>
    <source>
        <strain evidence="2">And28</strain>
    </source>
</reference>
<accession>A0A8K0AGU6</accession>
<gene>
    <name evidence="2" type="ORF">ANDGO_06241</name>
</gene>
<name>A0A8K0AGU6_ANDGO</name>
<dbReference type="AlphaFoldDB" id="A0A8K0AGU6"/>
<comment type="caution">
    <text evidence="2">The sequence shown here is derived from an EMBL/GenBank/DDBJ whole genome shotgun (WGS) entry which is preliminary data.</text>
</comment>
<feature type="region of interest" description="Disordered" evidence="1">
    <location>
        <begin position="12"/>
        <end position="33"/>
    </location>
</feature>
<organism evidence="2 3">
    <name type="scientific">Andalucia godoyi</name>
    <name type="common">Flagellate</name>
    <dbReference type="NCBI Taxonomy" id="505711"/>
    <lineage>
        <taxon>Eukaryota</taxon>
        <taxon>Discoba</taxon>
        <taxon>Jakobida</taxon>
        <taxon>Andalucina</taxon>
        <taxon>Andaluciidae</taxon>
        <taxon>Andalucia</taxon>
    </lineage>
</organism>
<dbReference type="Pfam" id="PF12824">
    <property type="entry name" value="MRP-L20"/>
    <property type="match status" value="1"/>
</dbReference>
<evidence type="ECO:0000313" key="3">
    <source>
        <dbReference type="Proteomes" id="UP000799049"/>
    </source>
</evidence>
<evidence type="ECO:0000313" key="2">
    <source>
        <dbReference type="EMBL" id="KAF0852667.1"/>
    </source>
</evidence>
<feature type="compositionally biased region" description="Low complexity" evidence="1">
    <location>
        <begin position="15"/>
        <end position="33"/>
    </location>
</feature>